<dbReference type="InterPro" id="IPR012338">
    <property type="entry name" value="Beta-lactam/transpept-like"/>
</dbReference>
<evidence type="ECO:0000313" key="2">
    <source>
        <dbReference type="EMBL" id="MBE8712240.1"/>
    </source>
</evidence>
<organism evidence="2 3">
    <name type="scientific">Sphingobacterium hungaricum</name>
    <dbReference type="NCBI Taxonomy" id="2082723"/>
    <lineage>
        <taxon>Bacteria</taxon>
        <taxon>Pseudomonadati</taxon>
        <taxon>Bacteroidota</taxon>
        <taxon>Sphingobacteriia</taxon>
        <taxon>Sphingobacteriales</taxon>
        <taxon>Sphingobacteriaceae</taxon>
        <taxon>Sphingobacterium</taxon>
    </lineage>
</organism>
<dbReference type="Pfam" id="PF00144">
    <property type="entry name" value="Beta-lactamase"/>
    <property type="match status" value="1"/>
</dbReference>
<dbReference type="Gene3D" id="3.40.710.10">
    <property type="entry name" value="DD-peptidase/beta-lactamase superfamily"/>
    <property type="match status" value="1"/>
</dbReference>
<proteinExistence type="predicted"/>
<keyword evidence="3" id="KW-1185">Reference proteome</keyword>
<feature type="domain" description="Beta-lactamase-related" evidence="1">
    <location>
        <begin position="85"/>
        <end position="358"/>
    </location>
</feature>
<accession>A0A928US87</accession>
<dbReference type="RefSeq" id="WP_196934583.1">
    <property type="nucleotide sequence ID" value="NZ_MU158698.1"/>
</dbReference>
<dbReference type="PANTHER" id="PTHR43283">
    <property type="entry name" value="BETA-LACTAMASE-RELATED"/>
    <property type="match status" value="1"/>
</dbReference>
<dbReference type="GO" id="GO:0016787">
    <property type="term" value="F:hydrolase activity"/>
    <property type="evidence" value="ECO:0007669"/>
    <property type="project" value="UniProtKB-KW"/>
</dbReference>
<keyword evidence="2" id="KW-0378">Hydrolase</keyword>
<sequence>MKKFFIWFIGIILLIVALAYIFQVDYIFRAVRVTYLTGHNSAFIDDYTYFENRVVKSDTAQEWPLAKNYNTMSSTKRLDSLHTALQSIAYVLIQRDSVVYEKYYDDYGRESKTNSFSMSKSIVTLALGKAIEQGLISSLDEKVMTFLPELKGDFASELTVGDLASMSSGLKWDESYYSPFSVTTEAYFGKNIRKTMLNLPIASQPGQNFKYQSGDTQLLAMVLEKATKQTLSDYISTNFWKPMGATQDALWQLDAKDGIEKAYCCLASNALDFARFGKLFLHNGKWNDQQLISEDYVQKSTHPRFENSPEYGYGWWLNTYAGKRIFYMRGHLGQYVIVIPELDVIVVRLGQFDGTEVSTDPHNTAFYVLVEEGLKMLGI</sequence>
<evidence type="ECO:0000259" key="1">
    <source>
        <dbReference type="Pfam" id="PF00144"/>
    </source>
</evidence>
<comment type="caution">
    <text evidence="2">The sequence shown here is derived from an EMBL/GenBank/DDBJ whole genome shotgun (WGS) entry which is preliminary data.</text>
</comment>
<dbReference type="PANTHER" id="PTHR43283:SF7">
    <property type="entry name" value="BETA-LACTAMASE-RELATED DOMAIN-CONTAINING PROTEIN"/>
    <property type="match status" value="1"/>
</dbReference>
<evidence type="ECO:0000313" key="3">
    <source>
        <dbReference type="Proteomes" id="UP000616201"/>
    </source>
</evidence>
<dbReference type="AlphaFoldDB" id="A0A928US87"/>
<gene>
    <name evidence="2" type="ORF">C4F49_00920</name>
</gene>
<name>A0A928US87_9SPHI</name>
<dbReference type="Proteomes" id="UP000616201">
    <property type="component" value="Unassembled WGS sequence"/>
</dbReference>
<dbReference type="EMBL" id="PRDK01000001">
    <property type="protein sequence ID" value="MBE8712240.1"/>
    <property type="molecule type" value="Genomic_DNA"/>
</dbReference>
<protein>
    <submittedName>
        <fullName evidence="2">Serine hydrolase</fullName>
    </submittedName>
</protein>
<reference evidence="2" key="1">
    <citation type="submission" date="2018-02" db="EMBL/GenBank/DDBJ databases">
        <authorList>
            <person name="Vasarhelyi B.M."/>
            <person name="Deshmukh S."/>
            <person name="Balint B."/>
            <person name="Kukolya J."/>
        </authorList>
    </citation>
    <scope>NUCLEOTIDE SEQUENCE</scope>
    <source>
        <strain evidence="2">KB22</strain>
    </source>
</reference>
<dbReference type="SUPFAM" id="SSF56601">
    <property type="entry name" value="beta-lactamase/transpeptidase-like"/>
    <property type="match status" value="1"/>
</dbReference>
<dbReference type="InterPro" id="IPR050789">
    <property type="entry name" value="Diverse_Enzym_Activities"/>
</dbReference>
<dbReference type="InterPro" id="IPR001466">
    <property type="entry name" value="Beta-lactam-related"/>
</dbReference>